<proteinExistence type="predicted"/>
<organism evidence="4 5">
    <name type="scientific">Winogradskyella immobilis</name>
    <dbReference type="NCBI Taxonomy" id="2816852"/>
    <lineage>
        <taxon>Bacteria</taxon>
        <taxon>Pseudomonadati</taxon>
        <taxon>Bacteroidota</taxon>
        <taxon>Flavobacteriia</taxon>
        <taxon>Flavobacteriales</taxon>
        <taxon>Flavobacteriaceae</taxon>
        <taxon>Winogradskyella</taxon>
    </lineage>
</organism>
<evidence type="ECO:0000313" key="5">
    <source>
        <dbReference type="Proteomes" id="UP000778797"/>
    </source>
</evidence>
<dbReference type="InterPro" id="IPR050680">
    <property type="entry name" value="YpeA/RimI_acetyltransf"/>
</dbReference>
<accession>A0ABS8EP70</accession>
<reference evidence="4" key="1">
    <citation type="submission" date="2021-03" db="EMBL/GenBank/DDBJ databases">
        <authorList>
            <person name="Ping X."/>
        </authorList>
    </citation>
    <scope>NUCLEOTIDE SEQUENCE</scope>
    <source>
        <strain evidence="4">E313</strain>
    </source>
</reference>
<dbReference type="EMBL" id="JAFMPT010000011">
    <property type="protein sequence ID" value="MCC1484821.1"/>
    <property type="molecule type" value="Genomic_DNA"/>
</dbReference>
<dbReference type="Gene3D" id="3.40.630.30">
    <property type="match status" value="1"/>
</dbReference>
<dbReference type="Proteomes" id="UP000778797">
    <property type="component" value="Unassembled WGS sequence"/>
</dbReference>
<dbReference type="RefSeq" id="WP_227477268.1">
    <property type="nucleotide sequence ID" value="NZ_JAFMPT010000011.1"/>
</dbReference>
<feature type="domain" description="N-acetyltransferase" evidence="3">
    <location>
        <begin position="2"/>
        <end position="165"/>
    </location>
</feature>
<reference evidence="4" key="2">
    <citation type="submission" date="2021-10" db="EMBL/GenBank/DDBJ databases">
        <title>Genome of Winogradskyella sp. E313.</title>
        <authorList>
            <person name="Zhou Y."/>
        </authorList>
    </citation>
    <scope>NUCLEOTIDE SEQUENCE</scope>
    <source>
        <strain evidence="4">E313</strain>
    </source>
</reference>
<keyword evidence="5" id="KW-1185">Reference proteome</keyword>
<evidence type="ECO:0000256" key="2">
    <source>
        <dbReference type="ARBA" id="ARBA00023315"/>
    </source>
</evidence>
<dbReference type="CDD" id="cd04301">
    <property type="entry name" value="NAT_SF"/>
    <property type="match status" value="1"/>
</dbReference>
<comment type="caution">
    <text evidence="4">The sequence shown here is derived from an EMBL/GenBank/DDBJ whole genome shotgun (WGS) entry which is preliminary data.</text>
</comment>
<evidence type="ECO:0000256" key="1">
    <source>
        <dbReference type="ARBA" id="ARBA00022679"/>
    </source>
</evidence>
<evidence type="ECO:0000259" key="3">
    <source>
        <dbReference type="PROSITE" id="PS51186"/>
    </source>
</evidence>
<sequence>MTEICSAKTIDDYNTIAELANVIWHEHYTPIIGVEQVVYMLDKFQSTQAIQQQIKEEDYQYFKIIHHQNNVGYISIKKEKSTLFLSKIYVSKDYRGHGIGKIAMSFIELQALKQKCNSIYLTVNKYNTNSIKAYKKTGFKTIDAVVQDIGNGYVMDDYIMKKIIA</sequence>
<dbReference type="Pfam" id="PF00583">
    <property type="entry name" value="Acetyltransf_1"/>
    <property type="match status" value="1"/>
</dbReference>
<protein>
    <submittedName>
        <fullName evidence="4">GNAT family N-acetyltransferase</fullName>
    </submittedName>
</protein>
<keyword evidence="2" id="KW-0012">Acyltransferase</keyword>
<dbReference type="InterPro" id="IPR016181">
    <property type="entry name" value="Acyl_CoA_acyltransferase"/>
</dbReference>
<dbReference type="SUPFAM" id="SSF55729">
    <property type="entry name" value="Acyl-CoA N-acyltransferases (Nat)"/>
    <property type="match status" value="1"/>
</dbReference>
<gene>
    <name evidence="4" type="ORF">J1C55_09490</name>
</gene>
<dbReference type="PANTHER" id="PTHR43420">
    <property type="entry name" value="ACETYLTRANSFERASE"/>
    <property type="match status" value="1"/>
</dbReference>
<name>A0ABS8EP70_9FLAO</name>
<dbReference type="PROSITE" id="PS51186">
    <property type="entry name" value="GNAT"/>
    <property type="match status" value="1"/>
</dbReference>
<keyword evidence="1" id="KW-0808">Transferase</keyword>
<evidence type="ECO:0000313" key="4">
    <source>
        <dbReference type="EMBL" id="MCC1484821.1"/>
    </source>
</evidence>
<dbReference type="InterPro" id="IPR000182">
    <property type="entry name" value="GNAT_dom"/>
</dbReference>
<dbReference type="PANTHER" id="PTHR43420:SF47">
    <property type="entry name" value="N-ACETYLTRANSFERASE DOMAIN-CONTAINING PROTEIN"/>
    <property type="match status" value="1"/>
</dbReference>